<dbReference type="Pfam" id="PF00293">
    <property type="entry name" value="NUDIX"/>
    <property type="match status" value="2"/>
</dbReference>
<keyword evidence="4" id="KW-0378">Hydrolase</keyword>
<dbReference type="PANTHER" id="PTHR43758:SF2">
    <property type="entry name" value="OXIDIZED PURINE NUCLEOSIDE TRIPHOSPHATE HYDROLASE"/>
    <property type="match status" value="1"/>
</dbReference>
<dbReference type="RefSeq" id="WP_158352725.1">
    <property type="nucleotide sequence ID" value="NZ_JAHQCX010000001.1"/>
</dbReference>
<organism evidence="7 8">
    <name type="scientific">Diplocloster modestus</name>
    <dbReference type="NCBI Taxonomy" id="2850322"/>
    <lineage>
        <taxon>Bacteria</taxon>
        <taxon>Bacillati</taxon>
        <taxon>Bacillota</taxon>
        <taxon>Clostridia</taxon>
        <taxon>Lachnospirales</taxon>
        <taxon>Lachnospiraceae</taxon>
        <taxon>Diplocloster</taxon>
    </lineage>
</organism>
<evidence type="ECO:0000259" key="6">
    <source>
        <dbReference type="PROSITE" id="PS51462"/>
    </source>
</evidence>
<reference evidence="7 8" key="1">
    <citation type="submission" date="2021-06" db="EMBL/GenBank/DDBJ databases">
        <title>Description of novel taxa of the family Lachnospiraceae.</title>
        <authorList>
            <person name="Chaplin A.V."/>
            <person name="Sokolova S.R."/>
            <person name="Pikina A.P."/>
            <person name="Korzhanova M."/>
            <person name="Belova V."/>
            <person name="Korostin D."/>
            <person name="Efimov B.A."/>
        </authorList>
    </citation>
    <scope>NUCLEOTIDE SEQUENCE [LARGE SCALE GENOMIC DNA]</scope>
    <source>
        <strain evidence="7 8">ASD4241</strain>
    </source>
</reference>
<evidence type="ECO:0000256" key="3">
    <source>
        <dbReference type="ARBA" id="ARBA00022723"/>
    </source>
</evidence>
<dbReference type="EMBL" id="JAHQCX010000001">
    <property type="protein sequence ID" value="MBU9724752.1"/>
    <property type="molecule type" value="Genomic_DNA"/>
</dbReference>
<dbReference type="InterPro" id="IPR020084">
    <property type="entry name" value="NUDIX_hydrolase_CS"/>
</dbReference>
<dbReference type="PROSITE" id="PS00893">
    <property type="entry name" value="NUDIX_BOX"/>
    <property type="match status" value="1"/>
</dbReference>
<comment type="similarity">
    <text evidence="2">Belongs to the Nudix hydrolase family.</text>
</comment>
<dbReference type="Gene3D" id="3.90.79.10">
    <property type="entry name" value="Nucleoside Triphosphate Pyrophosphohydrolase"/>
    <property type="match status" value="2"/>
</dbReference>
<dbReference type="CDD" id="cd18886">
    <property type="entry name" value="NUDIX_MutT_Nudt1"/>
    <property type="match status" value="1"/>
</dbReference>
<dbReference type="InterPro" id="IPR003562">
    <property type="entry name" value="Mutator_MutX_prot"/>
</dbReference>
<dbReference type="Proteomes" id="UP001314681">
    <property type="component" value="Unassembled WGS sequence"/>
</dbReference>
<evidence type="ECO:0000256" key="5">
    <source>
        <dbReference type="ARBA" id="ARBA00022842"/>
    </source>
</evidence>
<gene>
    <name evidence="7" type="ORF">KTH90_01860</name>
</gene>
<dbReference type="InterPro" id="IPR015797">
    <property type="entry name" value="NUDIX_hydrolase-like_dom_sf"/>
</dbReference>
<feature type="domain" description="Nudix hydrolase" evidence="6">
    <location>
        <begin position="1"/>
        <end position="130"/>
    </location>
</feature>
<keyword evidence="5" id="KW-0460">Magnesium</keyword>
<feature type="domain" description="Nudix hydrolase" evidence="6">
    <location>
        <begin position="183"/>
        <end position="351"/>
    </location>
</feature>
<protein>
    <submittedName>
        <fullName evidence="7">NUDIX domain-containing protein</fullName>
    </submittedName>
</protein>
<keyword evidence="3" id="KW-0479">Metal-binding</keyword>
<dbReference type="PROSITE" id="PS51462">
    <property type="entry name" value="NUDIX"/>
    <property type="match status" value="2"/>
</dbReference>
<dbReference type="InterPro" id="IPR000086">
    <property type="entry name" value="NUDIX_hydrolase_dom"/>
</dbReference>
<sequence>MKSCLTTLGYIEKDDCYLMLHRIVKKNDVNKDKWIGIGGHFEHGESPEECLLREAEEETGLILTSYQFRGIVTFIADDYPPEYMCLFTADAFEGEMISCDEGVLEWVPKRDVEQLNLWEGDHIFLNLIREGHPFFSLKLRYERNVLKEAILDGQAMELIDIRNPDGTITGRVRERTLIHRDGDLHGTSHVWIYRKHADRSHAGQNHAGKSHAELSFDLLLQKRARGKDAFPGCYDISSAGHIPAGDDYASSAVRELGEELGIYADTIDLHFLGMYESRVEREFYGRPFRNHEISAVYLLEKSLEPDQLSLQEEEVERVVWMNIKDIRQGIEEKTLEHCIFTDELDMLEKYLASSGS</sequence>
<accession>A0ABS6K2R0</accession>
<evidence type="ECO:0000256" key="4">
    <source>
        <dbReference type="ARBA" id="ARBA00022801"/>
    </source>
</evidence>
<keyword evidence="8" id="KW-1185">Reference proteome</keyword>
<dbReference type="SUPFAM" id="SSF55811">
    <property type="entry name" value="Nudix"/>
    <property type="match status" value="2"/>
</dbReference>
<evidence type="ECO:0000256" key="2">
    <source>
        <dbReference type="ARBA" id="ARBA00005582"/>
    </source>
</evidence>
<dbReference type="PRINTS" id="PR01402">
    <property type="entry name" value="MUTATORMUTX"/>
</dbReference>
<dbReference type="PANTHER" id="PTHR43758">
    <property type="entry name" value="7,8-DIHYDRO-8-OXOGUANINE TRIPHOSPHATASE"/>
    <property type="match status" value="1"/>
</dbReference>
<comment type="caution">
    <text evidence="7">The sequence shown here is derived from an EMBL/GenBank/DDBJ whole genome shotgun (WGS) entry which is preliminary data.</text>
</comment>
<evidence type="ECO:0000313" key="8">
    <source>
        <dbReference type="Proteomes" id="UP001314681"/>
    </source>
</evidence>
<evidence type="ECO:0000256" key="1">
    <source>
        <dbReference type="ARBA" id="ARBA00001946"/>
    </source>
</evidence>
<evidence type="ECO:0000313" key="7">
    <source>
        <dbReference type="EMBL" id="MBU9724752.1"/>
    </source>
</evidence>
<comment type="cofactor">
    <cofactor evidence="1">
        <name>Mg(2+)</name>
        <dbReference type="ChEBI" id="CHEBI:18420"/>
    </cofactor>
</comment>
<dbReference type="CDD" id="cd04692">
    <property type="entry name" value="NUDIX_Hydrolase"/>
    <property type="match status" value="1"/>
</dbReference>
<name>A0ABS6K2R0_9FIRM</name>
<proteinExistence type="inferred from homology"/>